<evidence type="ECO:0000313" key="2">
    <source>
        <dbReference type="Proteomes" id="UP001189624"/>
    </source>
</evidence>
<sequence length="80" mass="9505">MAASCFRPLHFQTKETTLTESVGSSQCMNSHRVAQLQRISRRAAILVRRWRKLRRVLTLRSRYLHRLPTDGAWDYKQSFE</sequence>
<dbReference type="EMBL" id="OY731400">
    <property type="protein sequence ID" value="CAJ1937833.1"/>
    <property type="molecule type" value="Genomic_DNA"/>
</dbReference>
<accession>A0AA86SA56</accession>
<proteinExistence type="predicted"/>
<dbReference type="Proteomes" id="UP001189624">
    <property type="component" value="Chromosome 3"/>
</dbReference>
<gene>
    <name evidence="1" type="ORF">AYBTSS11_LOCUS8237</name>
</gene>
<protein>
    <submittedName>
        <fullName evidence="1">Uncharacterized protein</fullName>
    </submittedName>
</protein>
<reference evidence="1" key="1">
    <citation type="submission" date="2023-10" db="EMBL/GenBank/DDBJ databases">
        <authorList>
            <person name="Domelevo Entfellner J.-B."/>
        </authorList>
    </citation>
    <scope>NUCLEOTIDE SEQUENCE</scope>
</reference>
<evidence type="ECO:0000313" key="1">
    <source>
        <dbReference type="EMBL" id="CAJ1937833.1"/>
    </source>
</evidence>
<organism evidence="1 2">
    <name type="scientific">Sphenostylis stenocarpa</name>
    <dbReference type="NCBI Taxonomy" id="92480"/>
    <lineage>
        <taxon>Eukaryota</taxon>
        <taxon>Viridiplantae</taxon>
        <taxon>Streptophyta</taxon>
        <taxon>Embryophyta</taxon>
        <taxon>Tracheophyta</taxon>
        <taxon>Spermatophyta</taxon>
        <taxon>Magnoliopsida</taxon>
        <taxon>eudicotyledons</taxon>
        <taxon>Gunneridae</taxon>
        <taxon>Pentapetalae</taxon>
        <taxon>rosids</taxon>
        <taxon>fabids</taxon>
        <taxon>Fabales</taxon>
        <taxon>Fabaceae</taxon>
        <taxon>Papilionoideae</taxon>
        <taxon>50 kb inversion clade</taxon>
        <taxon>NPAAA clade</taxon>
        <taxon>indigoferoid/millettioid clade</taxon>
        <taxon>Phaseoleae</taxon>
        <taxon>Sphenostylis</taxon>
    </lineage>
</organism>
<dbReference type="Gramene" id="rna-AYBTSS11_LOCUS8237">
    <property type="protein sequence ID" value="CAJ1937833.1"/>
    <property type="gene ID" value="gene-AYBTSS11_LOCUS8237"/>
</dbReference>
<keyword evidence="2" id="KW-1185">Reference proteome</keyword>
<dbReference type="AlphaFoldDB" id="A0AA86SA56"/>
<name>A0AA86SA56_9FABA</name>